<evidence type="ECO:0000313" key="1">
    <source>
        <dbReference type="EMBL" id="QDU22730.1"/>
    </source>
</evidence>
<evidence type="ECO:0000313" key="2">
    <source>
        <dbReference type="Proteomes" id="UP000319576"/>
    </source>
</evidence>
<name>A0A517XYY3_9BACT</name>
<reference evidence="1 2" key="1">
    <citation type="submission" date="2019-02" db="EMBL/GenBank/DDBJ databases">
        <title>Deep-cultivation of Planctomycetes and their phenomic and genomic characterization uncovers novel biology.</title>
        <authorList>
            <person name="Wiegand S."/>
            <person name="Jogler M."/>
            <person name="Boedeker C."/>
            <person name="Pinto D."/>
            <person name="Vollmers J."/>
            <person name="Rivas-Marin E."/>
            <person name="Kohn T."/>
            <person name="Peeters S.H."/>
            <person name="Heuer A."/>
            <person name="Rast P."/>
            <person name="Oberbeckmann S."/>
            <person name="Bunk B."/>
            <person name="Jeske O."/>
            <person name="Meyerdierks A."/>
            <person name="Storesund J.E."/>
            <person name="Kallscheuer N."/>
            <person name="Luecker S."/>
            <person name="Lage O.M."/>
            <person name="Pohl T."/>
            <person name="Merkel B.J."/>
            <person name="Hornburger P."/>
            <person name="Mueller R.-W."/>
            <person name="Bruemmer F."/>
            <person name="Labrenz M."/>
            <person name="Spormann A.M."/>
            <person name="Op den Camp H."/>
            <person name="Overmann J."/>
            <person name="Amann R."/>
            <person name="Jetten M.S.M."/>
            <person name="Mascher T."/>
            <person name="Medema M.H."/>
            <person name="Devos D.P."/>
            <person name="Kaster A.-K."/>
            <person name="Ovreas L."/>
            <person name="Rohde M."/>
            <person name="Galperin M.Y."/>
            <person name="Jogler C."/>
        </authorList>
    </citation>
    <scope>NUCLEOTIDE SEQUENCE [LARGE SCALE GENOMIC DNA]</scope>
    <source>
        <strain evidence="1 2">ETA_A1</strain>
    </source>
</reference>
<dbReference type="RefSeq" id="WP_238389286.1">
    <property type="nucleotide sequence ID" value="NZ_CP036273.1"/>
</dbReference>
<sequence>MEDTIRRAEAFSRWAETGKLGHRYRVSRSPNVIFFNASAGLAAQLTVEATRPARDRDREISRSAAARLLRCIFGNPFRPVALDPAWRTEAVVGLATGIYADRAFDRLPVLADALEDAGCFDADVLGHCRGPGPHARGCWVVDLLLGKT</sequence>
<dbReference type="KEGG" id="uli:ETAA1_47160"/>
<protein>
    <submittedName>
        <fullName evidence="1">Uncharacterized protein</fullName>
    </submittedName>
</protein>
<dbReference type="Proteomes" id="UP000319576">
    <property type="component" value="Chromosome"/>
</dbReference>
<keyword evidence="2" id="KW-1185">Reference proteome</keyword>
<organism evidence="1 2">
    <name type="scientific">Urbifossiella limnaea</name>
    <dbReference type="NCBI Taxonomy" id="2528023"/>
    <lineage>
        <taxon>Bacteria</taxon>
        <taxon>Pseudomonadati</taxon>
        <taxon>Planctomycetota</taxon>
        <taxon>Planctomycetia</taxon>
        <taxon>Gemmatales</taxon>
        <taxon>Gemmataceae</taxon>
        <taxon>Urbifossiella</taxon>
    </lineage>
</organism>
<dbReference type="EMBL" id="CP036273">
    <property type="protein sequence ID" value="QDU22730.1"/>
    <property type="molecule type" value="Genomic_DNA"/>
</dbReference>
<accession>A0A517XYY3</accession>
<dbReference type="AlphaFoldDB" id="A0A517XYY3"/>
<gene>
    <name evidence="1" type="ORF">ETAA1_47160</name>
</gene>
<proteinExistence type="predicted"/>